<dbReference type="PROSITE" id="PS51007">
    <property type="entry name" value="CYTC"/>
    <property type="match status" value="1"/>
</dbReference>
<dbReference type="PROSITE" id="PS51257">
    <property type="entry name" value="PROKAR_LIPOPROTEIN"/>
    <property type="match status" value="1"/>
</dbReference>
<reference evidence="7 8" key="1">
    <citation type="submission" date="2019-10" db="EMBL/GenBank/DDBJ databases">
        <title>Draft whole-genome sequence of the purple nonsulfur photosynthetic bacterium Roseospira navarrensis DSM 15114.</title>
        <authorList>
            <person name="Kyndt J.A."/>
            <person name="Meyer T.E."/>
        </authorList>
    </citation>
    <scope>NUCLEOTIDE SEQUENCE [LARGE SCALE GENOMIC DNA]</scope>
    <source>
        <strain evidence="7 8">DSM 15114</strain>
    </source>
</reference>
<dbReference type="Gene3D" id="1.10.760.10">
    <property type="entry name" value="Cytochrome c-like domain"/>
    <property type="match status" value="1"/>
</dbReference>
<evidence type="ECO:0000256" key="1">
    <source>
        <dbReference type="ARBA" id="ARBA00022617"/>
    </source>
</evidence>
<evidence type="ECO:0000256" key="4">
    <source>
        <dbReference type="PROSITE-ProRule" id="PRU00433"/>
    </source>
</evidence>
<dbReference type="InterPro" id="IPR051395">
    <property type="entry name" value="Cytochrome_c_Peroxidase/MauG"/>
</dbReference>
<evidence type="ECO:0000313" key="8">
    <source>
        <dbReference type="Proteomes" id="UP000434582"/>
    </source>
</evidence>
<dbReference type="EMBL" id="WIVE01000041">
    <property type="protein sequence ID" value="MQX37413.1"/>
    <property type="molecule type" value="Genomic_DNA"/>
</dbReference>
<dbReference type="RefSeq" id="WP_153344862.1">
    <property type="nucleotide sequence ID" value="NZ_WIVE01000041.1"/>
</dbReference>
<dbReference type="GO" id="GO:0004130">
    <property type="term" value="F:cytochrome-c peroxidase activity"/>
    <property type="evidence" value="ECO:0007669"/>
    <property type="project" value="TreeGrafter"/>
</dbReference>
<keyword evidence="2 4" id="KW-0479">Metal-binding</keyword>
<gene>
    <name evidence="7" type="ORF">GHC57_12880</name>
</gene>
<evidence type="ECO:0000256" key="2">
    <source>
        <dbReference type="ARBA" id="ARBA00022723"/>
    </source>
</evidence>
<keyword evidence="5" id="KW-0732">Signal</keyword>
<protein>
    <recommendedName>
        <fullName evidence="6">Cytochrome c domain-containing protein</fullName>
    </recommendedName>
</protein>
<dbReference type="GO" id="GO:0009055">
    <property type="term" value="F:electron transfer activity"/>
    <property type="evidence" value="ECO:0007669"/>
    <property type="project" value="InterPro"/>
</dbReference>
<keyword evidence="1 4" id="KW-0349">Heme</keyword>
<keyword evidence="8" id="KW-1185">Reference proteome</keyword>
<dbReference type="AlphaFoldDB" id="A0A7X1ZFK5"/>
<feature type="domain" description="Cytochrome c" evidence="6">
    <location>
        <begin position="335"/>
        <end position="564"/>
    </location>
</feature>
<dbReference type="OrthoDB" id="417271at2"/>
<evidence type="ECO:0000256" key="3">
    <source>
        <dbReference type="ARBA" id="ARBA00023004"/>
    </source>
</evidence>
<dbReference type="InterPro" id="IPR047758">
    <property type="entry name" value="CytoC_perox"/>
</dbReference>
<organism evidence="7 8">
    <name type="scientific">Roseospira navarrensis</name>
    <dbReference type="NCBI Taxonomy" id="140058"/>
    <lineage>
        <taxon>Bacteria</taxon>
        <taxon>Pseudomonadati</taxon>
        <taxon>Pseudomonadota</taxon>
        <taxon>Alphaproteobacteria</taxon>
        <taxon>Rhodospirillales</taxon>
        <taxon>Rhodospirillaceae</taxon>
        <taxon>Roseospira</taxon>
    </lineage>
</organism>
<dbReference type="SUPFAM" id="SSF46626">
    <property type="entry name" value="Cytochrome c"/>
    <property type="match status" value="2"/>
</dbReference>
<evidence type="ECO:0000256" key="5">
    <source>
        <dbReference type="SAM" id="SignalP"/>
    </source>
</evidence>
<dbReference type="GO" id="GO:0020037">
    <property type="term" value="F:heme binding"/>
    <property type="evidence" value="ECO:0007669"/>
    <property type="project" value="InterPro"/>
</dbReference>
<dbReference type="InterPro" id="IPR036909">
    <property type="entry name" value="Cyt_c-like_dom_sf"/>
</dbReference>
<keyword evidence="3 4" id="KW-0408">Iron</keyword>
<dbReference type="Proteomes" id="UP000434582">
    <property type="component" value="Unassembled WGS sequence"/>
</dbReference>
<dbReference type="NCBIfam" id="NF040606">
    <property type="entry name" value="CytoC_perox"/>
    <property type="match status" value="1"/>
</dbReference>
<dbReference type="PANTHER" id="PTHR30600">
    <property type="entry name" value="CYTOCHROME C PEROXIDASE-RELATED"/>
    <property type="match status" value="1"/>
</dbReference>
<sequence>MRLARAFAPPALALAAALAACALPPDGASPPTDQPLSYLDQGWSPALRQQFYYTPQGSHMMPASWFAALERPDGAGRFGDPAYLERFGFLPPDGDGPDAALNPEGYPIGLAVERKADQIGLTCAACHTATVEVNGAPIRIDGAPAHLDFDRFYQALARAVSLTVRDPERLARFTTALGALGALGATDADAARALAAELAAFDRTLAADAVMRRPALDSGFGRVDALTQIVNALAVRDQAEPSNLHPVAAPTSYPALWLTPELDFVQWNPIAASPIARNGGQVLGVFGRTALGPDAGAEAFRSTMLLPELAAMEEWLRQLEPPAWDEARMGVIDRTLAAEGEALVRDSCAGCHTMPPYARTDPADNPFGKSFIRIGRVDFRTVGTDPNYAQSLLTRQIATNATTARLFDGAEVVPAPLFFAGTVAAAVERAMDDADLSPQEKVALNGFRFDPGPDGRPVPTRPPRLTDMKAGPLAGVWATGPYLHNGSVPTIYELLSPVEERRTVFWTGGRALDLERLGYESGEAPGRFRFDTRLPGNGNGGHLYPSGGLTPAERWAIIEYLKTQ</sequence>
<evidence type="ECO:0000313" key="7">
    <source>
        <dbReference type="EMBL" id="MQX37413.1"/>
    </source>
</evidence>
<dbReference type="PANTHER" id="PTHR30600:SF9">
    <property type="entry name" value="BLR7738 PROTEIN"/>
    <property type="match status" value="1"/>
</dbReference>
<dbReference type="Pfam" id="PF21419">
    <property type="entry name" value="RoxA-like_Cyt-c"/>
    <property type="match status" value="1"/>
</dbReference>
<accession>A0A7X1ZFK5</accession>
<feature type="chain" id="PRO_5030793353" description="Cytochrome c domain-containing protein" evidence="5">
    <location>
        <begin position="23"/>
        <end position="564"/>
    </location>
</feature>
<evidence type="ECO:0000259" key="6">
    <source>
        <dbReference type="PROSITE" id="PS51007"/>
    </source>
</evidence>
<proteinExistence type="predicted"/>
<dbReference type="GO" id="GO:0046872">
    <property type="term" value="F:metal ion binding"/>
    <property type="evidence" value="ECO:0007669"/>
    <property type="project" value="UniProtKB-KW"/>
</dbReference>
<dbReference type="InterPro" id="IPR009056">
    <property type="entry name" value="Cyt_c-like_dom"/>
</dbReference>
<name>A0A7X1ZFK5_9PROT</name>
<feature type="signal peptide" evidence="5">
    <location>
        <begin position="1"/>
        <end position="22"/>
    </location>
</feature>
<comment type="caution">
    <text evidence="7">The sequence shown here is derived from an EMBL/GenBank/DDBJ whole genome shotgun (WGS) entry which is preliminary data.</text>
</comment>